<proteinExistence type="predicted"/>
<evidence type="ECO:0000313" key="3">
    <source>
        <dbReference type="Proteomes" id="UP000625711"/>
    </source>
</evidence>
<reference evidence="2" key="1">
    <citation type="submission" date="2020-08" db="EMBL/GenBank/DDBJ databases">
        <title>Genome sequencing and assembly of the red palm weevil Rhynchophorus ferrugineus.</title>
        <authorList>
            <person name="Dias G.B."/>
            <person name="Bergman C.M."/>
            <person name="Manee M."/>
        </authorList>
    </citation>
    <scope>NUCLEOTIDE SEQUENCE</scope>
    <source>
        <strain evidence="2">AA-2017</strain>
        <tissue evidence="2">Whole larva</tissue>
    </source>
</reference>
<dbReference type="PANTHER" id="PTHR10648">
    <property type="entry name" value="SERINE/THREONINE-PROTEIN PHOSPHATASE PP2A 65 KDA REGULATORY SUBUNIT"/>
    <property type="match status" value="1"/>
</dbReference>
<evidence type="ECO:0000313" key="2">
    <source>
        <dbReference type="EMBL" id="KAF7282787.1"/>
    </source>
</evidence>
<dbReference type="InterPro" id="IPR016024">
    <property type="entry name" value="ARM-type_fold"/>
</dbReference>
<dbReference type="EMBL" id="JAACXV010000156">
    <property type="protein sequence ID" value="KAF7282787.1"/>
    <property type="molecule type" value="Genomic_DNA"/>
</dbReference>
<dbReference type="Proteomes" id="UP000625711">
    <property type="component" value="Unassembled WGS sequence"/>
</dbReference>
<dbReference type="InterPro" id="IPR011989">
    <property type="entry name" value="ARM-like"/>
</dbReference>
<dbReference type="AlphaFoldDB" id="A0A834IPY7"/>
<dbReference type="PANTHER" id="PTHR10648:SF1">
    <property type="entry name" value="SERINE_THREONINE-PROTEIN PHOSPHATASE 4 REGULATORY SUBUNIT 1"/>
    <property type="match status" value="1"/>
</dbReference>
<dbReference type="InterPro" id="IPR051023">
    <property type="entry name" value="PP2A_Regulatory_Subunit_A"/>
</dbReference>
<sequence>MISFPEFHRLNTPLSIDSSAFLGNGRFATCGRYVPRPPHPSNCTNAAPNGRPPPKYGACARNIPPLPAGRPRGRIGGRSLVLLRFTLVEKWRQTSRVIVRCCGASSVVLSMDPVGFYVVSVCDDVCYAKLFRILGLKSRKQSRNNSPFVCFRQGLPRMVQGIFTKVEPETLTMQLPNIMTKLMKLGDRRPQLVTLLKNIPEIAAKAIENSDRVPALRDVIGEYLLPLVVRNITGSCRGIDAASYTVLELIKRGFVSRFQAEIKICPSILALTKKENDWNVLPGIISTMSKLATLLGRDVTERIFLNRYLELCSSQYFPTRKIAADHIGYYCAIVSKDVFENKLLPHYLALCQDENWGIRKSCAEVIIFVSSVCSPTLRNTLVTQTFMNLLQDEHRWVRILTYQSLGAFIVTFANPPLTTIQYDADGDVILANKDGQKFQPPYDDAKSLSARGEDCFTTSFNILELVESCPTIKPHPVKTIRDYLKTDNNSVKHEDDLLYYNEYNYWHISPPDVDPNILKDLGVTTKEATTTETVNALADQLENLYSTISLNDNFDDNSNKSIVPYSDIIGDTVVEENIAVNNLDNTTAETNKPSQDVVPQVLVDKFILMAQGENNTDDYDLSYLCAYSLPAVILTLGKENWSLLKDTAVTLAGHKSYKIRRIVASSLHELANILGQEHTDDLIELFDGFLKDLDEVRIKTLLHLGEFFDAIHPQKRLVLLPKLEDFLRGDNMCNWRFHETVAQQFTLLVKYFEPNEIVKSIGLHAQPLMWYNVAAIRHAAVGLVTEIVKRISCDRALTSSYLMVIAERFAHSKIWKPRQTFVVLCRKMLQENALEIEEFASILWPHLLDLSWDPIANIRLMVAECIVEHIVTNEYFLTEDMDCLQKVLRRLQTDKDRDVRLAAMCSL</sequence>
<keyword evidence="1" id="KW-0677">Repeat</keyword>
<evidence type="ECO:0000256" key="1">
    <source>
        <dbReference type="ARBA" id="ARBA00022737"/>
    </source>
</evidence>
<comment type="caution">
    <text evidence="2">The sequence shown here is derived from an EMBL/GenBank/DDBJ whole genome shotgun (WGS) entry which is preliminary data.</text>
</comment>
<name>A0A834IPY7_RHYFE</name>
<dbReference type="OrthoDB" id="340346at2759"/>
<dbReference type="GO" id="GO:0019888">
    <property type="term" value="F:protein phosphatase regulator activity"/>
    <property type="evidence" value="ECO:0007669"/>
    <property type="project" value="TreeGrafter"/>
</dbReference>
<dbReference type="GO" id="GO:0005737">
    <property type="term" value="C:cytoplasm"/>
    <property type="evidence" value="ECO:0007669"/>
    <property type="project" value="TreeGrafter"/>
</dbReference>
<protein>
    <recommendedName>
        <fullName evidence="4">Serine/threonine-protein phosphatase 4 regulatory subunit 1</fullName>
    </recommendedName>
</protein>
<organism evidence="2 3">
    <name type="scientific">Rhynchophorus ferrugineus</name>
    <name type="common">Red palm weevil</name>
    <name type="synonym">Curculio ferrugineus</name>
    <dbReference type="NCBI Taxonomy" id="354439"/>
    <lineage>
        <taxon>Eukaryota</taxon>
        <taxon>Metazoa</taxon>
        <taxon>Ecdysozoa</taxon>
        <taxon>Arthropoda</taxon>
        <taxon>Hexapoda</taxon>
        <taxon>Insecta</taxon>
        <taxon>Pterygota</taxon>
        <taxon>Neoptera</taxon>
        <taxon>Endopterygota</taxon>
        <taxon>Coleoptera</taxon>
        <taxon>Polyphaga</taxon>
        <taxon>Cucujiformia</taxon>
        <taxon>Curculionidae</taxon>
        <taxon>Dryophthorinae</taxon>
        <taxon>Rhynchophorus</taxon>
    </lineage>
</organism>
<dbReference type="SUPFAM" id="SSF48371">
    <property type="entry name" value="ARM repeat"/>
    <property type="match status" value="1"/>
</dbReference>
<gene>
    <name evidence="2" type="ORF">GWI33_001935</name>
</gene>
<accession>A0A834IPY7</accession>
<dbReference type="Gene3D" id="1.25.10.10">
    <property type="entry name" value="Leucine-rich Repeat Variant"/>
    <property type="match status" value="2"/>
</dbReference>
<evidence type="ECO:0008006" key="4">
    <source>
        <dbReference type="Google" id="ProtNLM"/>
    </source>
</evidence>
<keyword evidence="3" id="KW-1185">Reference proteome</keyword>